<organism evidence="2 3">
    <name type="scientific">Paraphoma chrysanthemicola</name>
    <dbReference type="NCBI Taxonomy" id="798071"/>
    <lineage>
        <taxon>Eukaryota</taxon>
        <taxon>Fungi</taxon>
        <taxon>Dikarya</taxon>
        <taxon>Ascomycota</taxon>
        <taxon>Pezizomycotina</taxon>
        <taxon>Dothideomycetes</taxon>
        <taxon>Pleosporomycetidae</taxon>
        <taxon>Pleosporales</taxon>
        <taxon>Pleosporineae</taxon>
        <taxon>Phaeosphaeriaceae</taxon>
        <taxon>Paraphoma</taxon>
    </lineage>
</organism>
<dbReference type="Proteomes" id="UP000813461">
    <property type="component" value="Unassembled WGS sequence"/>
</dbReference>
<accession>A0A8K0VUK8</accession>
<keyword evidence="3" id="KW-1185">Reference proteome</keyword>
<proteinExistence type="predicted"/>
<reference evidence="2" key="1">
    <citation type="journal article" date="2021" name="Nat. Commun.">
        <title>Genetic determinants of endophytism in the Arabidopsis root mycobiome.</title>
        <authorList>
            <person name="Mesny F."/>
            <person name="Miyauchi S."/>
            <person name="Thiergart T."/>
            <person name="Pickel B."/>
            <person name="Atanasova L."/>
            <person name="Karlsson M."/>
            <person name="Huettel B."/>
            <person name="Barry K.W."/>
            <person name="Haridas S."/>
            <person name="Chen C."/>
            <person name="Bauer D."/>
            <person name="Andreopoulos W."/>
            <person name="Pangilinan J."/>
            <person name="LaButti K."/>
            <person name="Riley R."/>
            <person name="Lipzen A."/>
            <person name="Clum A."/>
            <person name="Drula E."/>
            <person name="Henrissat B."/>
            <person name="Kohler A."/>
            <person name="Grigoriev I.V."/>
            <person name="Martin F.M."/>
            <person name="Hacquard S."/>
        </authorList>
    </citation>
    <scope>NUCLEOTIDE SEQUENCE</scope>
    <source>
        <strain evidence="2">MPI-SDFR-AT-0120</strain>
    </source>
</reference>
<sequence length="504" mass="57550">MEHKLTEEVTDLEFLALAMTLKAYRQQQDTTEDDKYEGLTFHEGSLILFNPPTANQIPKKDQAELVLSKLLNRMAELFARRFRDAREVTATALVFDPTARATTYCPNDPSSSAKPFGVTGKATIYIAKNDGCLQEDKDMASKMQQWMNHIIMTGTEPEDQDAFWNHLSEYCDLGIKDHVRSLQAASESDIFKLFAYDAGIQKALSSARELKRLCGLWSKHIEHTPAERNKLLIQAHQVRHSKFRPDLRPDKRDLQAAMCFLGLYRAAYVYIFNALVYLQTIDNPLQDIELVCLPQAIHRWCPSHCLRAEIERVNTTLLPPVRTIVNKSAFLKELQTPEQQPRNDRNLPISSETKKHPRSVNIVKSNYSFISNATSPTPTLHSHTSDAFFAIYVSKFSGFNHYATRGAHGKVYPYWDVGALEAHDREEMPRCLVQMKTEMRELLRRDCAQYTSILATPRVVSPVIGCMCAQSSSLLLLGRKMNCEQLRQESFRSLDHAVRHTLRT</sequence>
<comment type="caution">
    <text evidence="2">The sequence shown here is derived from an EMBL/GenBank/DDBJ whole genome shotgun (WGS) entry which is preliminary data.</text>
</comment>
<evidence type="ECO:0000313" key="2">
    <source>
        <dbReference type="EMBL" id="KAH7077335.1"/>
    </source>
</evidence>
<protein>
    <submittedName>
        <fullName evidence="2">Uncharacterized protein</fullName>
    </submittedName>
</protein>
<evidence type="ECO:0000313" key="3">
    <source>
        <dbReference type="Proteomes" id="UP000813461"/>
    </source>
</evidence>
<gene>
    <name evidence="2" type="ORF">FB567DRAFT_552858</name>
</gene>
<dbReference type="OrthoDB" id="4851849at2759"/>
<feature type="region of interest" description="Disordered" evidence="1">
    <location>
        <begin position="335"/>
        <end position="355"/>
    </location>
</feature>
<dbReference type="AlphaFoldDB" id="A0A8K0VUK8"/>
<dbReference type="EMBL" id="JAGMVJ010000018">
    <property type="protein sequence ID" value="KAH7077335.1"/>
    <property type="molecule type" value="Genomic_DNA"/>
</dbReference>
<evidence type="ECO:0000256" key="1">
    <source>
        <dbReference type="SAM" id="MobiDB-lite"/>
    </source>
</evidence>
<name>A0A8K0VUK8_9PLEO</name>